<feature type="transmembrane region" description="Helical" evidence="10">
    <location>
        <begin position="601"/>
        <end position="622"/>
    </location>
</feature>
<evidence type="ECO:0000256" key="10">
    <source>
        <dbReference type="SAM" id="Phobius"/>
    </source>
</evidence>
<accession>A0ABQ7ZQK2</accession>
<evidence type="ECO:0000313" key="13">
    <source>
        <dbReference type="Proteomes" id="UP000824890"/>
    </source>
</evidence>
<feature type="transmembrane region" description="Helical" evidence="10">
    <location>
        <begin position="735"/>
        <end position="758"/>
    </location>
</feature>
<keyword evidence="9" id="KW-0440">LIM domain</keyword>
<dbReference type="SMART" id="SM00132">
    <property type="entry name" value="LIM"/>
    <property type="match status" value="2"/>
</dbReference>
<name>A0ABQ7ZQK2_BRANA</name>
<keyword evidence="7 10" id="KW-1133">Transmembrane helix</keyword>
<gene>
    <name evidence="12" type="ORF">HID58_058579</name>
</gene>
<dbReference type="PROSITE" id="PS50023">
    <property type="entry name" value="LIM_DOMAIN_2"/>
    <property type="match status" value="2"/>
</dbReference>
<feature type="transmembrane region" description="Helical" evidence="10">
    <location>
        <begin position="401"/>
        <end position="418"/>
    </location>
</feature>
<dbReference type="CDD" id="cd09440">
    <property type="entry name" value="LIM1_SF3"/>
    <property type="match status" value="1"/>
</dbReference>
<feature type="transmembrane region" description="Helical" evidence="10">
    <location>
        <begin position="189"/>
        <end position="206"/>
    </location>
</feature>
<dbReference type="Pfam" id="PF01490">
    <property type="entry name" value="Aa_trans"/>
    <property type="match status" value="2"/>
</dbReference>
<proteinExistence type="predicted"/>
<evidence type="ECO:0000256" key="5">
    <source>
        <dbReference type="ARBA" id="ARBA00022833"/>
    </source>
</evidence>
<evidence type="ECO:0000256" key="3">
    <source>
        <dbReference type="ARBA" id="ARBA00022692"/>
    </source>
</evidence>
<comment type="subcellular location">
    <subcellularLocation>
        <location evidence="1">Membrane</location>
    </subcellularLocation>
</comment>
<dbReference type="Proteomes" id="UP000824890">
    <property type="component" value="Unassembled WGS sequence"/>
</dbReference>
<organism evidence="12 13">
    <name type="scientific">Brassica napus</name>
    <name type="common">Rape</name>
    <dbReference type="NCBI Taxonomy" id="3708"/>
    <lineage>
        <taxon>Eukaryota</taxon>
        <taxon>Viridiplantae</taxon>
        <taxon>Streptophyta</taxon>
        <taxon>Embryophyta</taxon>
        <taxon>Tracheophyta</taxon>
        <taxon>Spermatophyta</taxon>
        <taxon>Magnoliopsida</taxon>
        <taxon>eudicotyledons</taxon>
        <taxon>Gunneridae</taxon>
        <taxon>Pentapetalae</taxon>
        <taxon>rosids</taxon>
        <taxon>malvids</taxon>
        <taxon>Brassicales</taxon>
        <taxon>Brassicaceae</taxon>
        <taxon>Brassiceae</taxon>
        <taxon>Brassica</taxon>
    </lineage>
</organism>
<dbReference type="Pfam" id="PF00412">
    <property type="entry name" value="LIM"/>
    <property type="match status" value="2"/>
</dbReference>
<reference evidence="12 13" key="1">
    <citation type="submission" date="2021-05" db="EMBL/GenBank/DDBJ databases">
        <title>Genome Assembly of Synthetic Allotetraploid Brassica napus Reveals Homoeologous Exchanges between Subgenomes.</title>
        <authorList>
            <person name="Davis J.T."/>
        </authorList>
    </citation>
    <scope>NUCLEOTIDE SEQUENCE [LARGE SCALE GENOMIC DNA]</scope>
    <source>
        <strain evidence="13">cv. Da-Ae</strain>
        <tissue evidence="12">Seedling</tissue>
    </source>
</reference>
<evidence type="ECO:0000256" key="8">
    <source>
        <dbReference type="ARBA" id="ARBA00023136"/>
    </source>
</evidence>
<feature type="transmembrane region" description="Helical" evidence="10">
    <location>
        <begin position="66"/>
        <end position="85"/>
    </location>
</feature>
<feature type="domain" description="LIM zinc-binding" evidence="11">
    <location>
        <begin position="1118"/>
        <end position="1178"/>
    </location>
</feature>
<feature type="transmembrane region" description="Helical" evidence="10">
    <location>
        <begin position="92"/>
        <end position="113"/>
    </location>
</feature>
<evidence type="ECO:0000259" key="11">
    <source>
        <dbReference type="PROSITE" id="PS50023"/>
    </source>
</evidence>
<feature type="domain" description="LIM zinc-binding" evidence="11">
    <location>
        <begin position="1217"/>
        <end position="1277"/>
    </location>
</feature>
<keyword evidence="2" id="KW-0813">Transport</keyword>
<dbReference type="EMBL" id="JAGKQM010000014">
    <property type="protein sequence ID" value="KAH0882483.1"/>
    <property type="molecule type" value="Genomic_DNA"/>
</dbReference>
<feature type="transmembrane region" description="Helical" evidence="10">
    <location>
        <begin position="846"/>
        <end position="863"/>
    </location>
</feature>
<keyword evidence="4 9" id="KW-0479">Metal-binding</keyword>
<dbReference type="InterPro" id="IPR001781">
    <property type="entry name" value="Znf_LIM"/>
</dbReference>
<dbReference type="SUPFAM" id="SSF57716">
    <property type="entry name" value="Glucocorticoid receptor-like (DNA-binding domain)"/>
    <property type="match status" value="4"/>
</dbReference>
<feature type="transmembrane region" description="Helical" evidence="10">
    <location>
        <begin position="884"/>
        <end position="905"/>
    </location>
</feature>
<evidence type="ECO:0000256" key="7">
    <source>
        <dbReference type="ARBA" id="ARBA00022989"/>
    </source>
</evidence>
<keyword evidence="13" id="KW-1185">Reference proteome</keyword>
<feature type="transmembrane region" description="Helical" evidence="10">
    <location>
        <begin position="439"/>
        <end position="461"/>
    </location>
</feature>
<sequence>MTFSRFFHVVEEGGGGEEEEERLLAAERQEPFVVENMTATEANNRKGSGDVGVEIPDTAHQISSDSWFQVAFVLTTGINSAYVLGYSGTVMVPLGWIGGVVGLIIATAISLYANSLVAKLHEFGGRRHIRYRDLAGFIYGRKAYHLTWGLQYVNLFMINCGFIILAGAALKAVYVLFRDDHVIKLPHCIAIAGLICAVFAIGIPHLSALGTWLAVSTILSLIYIVVAIVLSVRDGVKAPPRDYEIQGSSLSKLFTITGAAANLVFAFNTGMLPEIQATVRQPVVKNMMKALYFQFTAGVLPMYAVTFIGYWAYGSSTSTYLLNSVNGPLWVKALANVSAILQSVISLHIFASPTYEYMDTKFGVKGNPLALKNLTFRIMARGGYIAVSTLVSALLPFLGDFMSLTGAVSTFPLTFILANHMYYKAMDNKLNPMQKLWHWLNVVFFSLMSLAAAIAAVRLIALDSKNFHLQRLQVPQNMKDTGAKNRTGDVSVGEHFDIEVPDTAHQISSDSWFQVAFVLTTGINNAYVLGYSGTVMVPLGWVGGVVGLVLATAISLYANALVAKLHEFGGKRHIRYRDLAGFIYGRKAYCLTWGLQYVNLFMINCGFIILAGSALKAVYVLFRDDHAMKLPHFIAIAGLFCAVFAIGVPHLSALGIWLVVSTIFSLIFIVVAVVLAVKDGVKTHSRDYEIQGSPLSKLFTITAAAANLIFVFNTGMLPEIQATVRQPVVKNMMKALYFQFTIGVLPMLAVTFIGYWAYGSSTSTYLLNNVTGPLWVKALANISAFLQSVICLHIFASPTYEYMDTKFGVTGSTLALKNLTFRIMARGGYLAVSTLLSALLPFLGDFMSFTGAVSMIPLTFILANHMYYKAKDNKLNPMQKLWHWVNVVFFSLMSVAAAIAAVRLISVDSKNFHIIGRSVGQNPWIIQGDFNVALTSQEQSGSMNNGVDMNAIKDFQDVSPPLFHSRAALGKLHEKLKALKMEMRGLNRDLYGDLPERVKMAYEDLCAKQTEAMESPQTSTFEAASDAVQWLGLGDRNSRFFHKVTQSRNIGNTIRRIVTNDGEILTTPSEIKREAVDHFKTFLNGSHQVEMRTTHEELTRRGRTDREEERLKRCRTQQKCRACEKTVYPMELLSADGVPFHKSCFKCSHCKSTLQLSNYSSMEGVLYCKPHFEQLFKETGSFNKNFQSPAKPLTDKPTPELTRTPSRVAGMFSGTQDKCATCSKTVYPIEKVTVESQCYHKSCFKCSHGGCPISPSNYAALEGILYCKHHFAQLFKEKGSYNHLIKSASIKRSAAAATAAAAAVEAVPES</sequence>
<dbReference type="InterPro" id="IPR013057">
    <property type="entry name" value="AA_transpt_TM"/>
</dbReference>
<keyword evidence="6" id="KW-0029">Amino-acid transport</keyword>
<evidence type="ECO:0000256" key="4">
    <source>
        <dbReference type="ARBA" id="ARBA00022723"/>
    </source>
</evidence>
<evidence type="ECO:0000256" key="2">
    <source>
        <dbReference type="ARBA" id="ARBA00022448"/>
    </source>
</evidence>
<comment type="caution">
    <text evidence="12">The sequence shown here is derived from an EMBL/GenBank/DDBJ whole genome shotgun (WGS) entry which is preliminary data.</text>
</comment>
<dbReference type="Gene3D" id="2.10.110.10">
    <property type="entry name" value="Cysteine Rich Protein"/>
    <property type="match status" value="2"/>
</dbReference>
<keyword evidence="8 10" id="KW-0472">Membrane</keyword>
<keyword evidence="5 9" id="KW-0862">Zinc</keyword>
<dbReference type="PROSITE" id="PS00478">
    <property type="entry name" value="LIM_DOMAIN_1"/>
    <property type="match status" value="1"/>
</dbReference>
<feature type="transmembrane region" description="Helical" evidence="10">
    <location>
        <begin position="629"/>
        <end position="648"/>
    </location>
</feature>
<feature type="transmembrane region" description="Helical" evidence="10">
    <location>
        <begin position="290"/>
        <end position="313"/>
    </location>
</feature>
<feature type="transmembrane region" description="Helical" evidence="10">
    <location>
        <begin position="156"/>
        <end position="177"/>
    </location>
</feature>
<evidence type="ECO:0000256" key="6">
    <source>
        <dbReference type="ARBA" id="ARBA00022970"/>
    </source>
</evidence>
<dbReference type="PANTHER" id="PTHR48017">
    <property type="entry name" value="OS05G0424000 PROTEIN-RELATED"/>
    <property type="match status" value="1"/>
</dbReference>
<dbReference type="CDD" id="cd09441">
    <property type="entry name" value="LIM2_SF3"/>
    <property type="match status" value="1"/>
</dbReference>
<protein>
    <recommendedName>
        <fullName evidence="11">LIM zinc-binding domain-containing protein</fullName>
    </recommendedName>
</protein>
<feature type="transmembrane region" description="Helical" evidence="10">
    <location>
        <begin position="374"/>
        <end position="395"/>
    </location>
</feature>
<feature type="transmembrane region" description="Helical" evidence="10">
    <location>
        <begin position="212"/>
        <end position="232"/>
    </location>
</feature>
<evidence type="ECO:0000313" key="12">
    <source>
        <dbReference type="EMBL" id="KAH0882483.1"/>
    </source>
</evidence>
<evidence type="ECO:0000256" key="9">
    <source>
        <dbReference type="PROSITE-ProRule" id="PRU00125"/>
    </source>
</evidence>
<feature type="transmembrane region" description="Helical" evidence="10">
    <location>
        <begin position="333"/>
        <end position="353"/>
    </location>
</feature>
<feature type="transmembrane region" description="Helical" evidence="10">
    <location>
        <begin position="539"/>
        <end position="558"/>
    </location>
</feature>
<evidence type="ECO:0000256" key="1">
    <source>
        <dbReference type="ARBA" id="ARBA00004370"/>
    </source>
</evidence>
<feature type="transmembrane region" description="Helical" evidence="10">
    <location>
        <begin position="778"/>
        <end position="798"/>
    </location>
</feature>
<keyword evidence="3 10" id="KW-0812">Transmembrane</keyword>
<feature type="transmembrane region" description="Helical" evidence="10">
    <location>
        <begin position="654"/>
        <end position="677"/>
    </location>
</feature>